<keyword evidence="1" id="KW-0808">Transferase</keyword>
<dbReference type="Proteomes" id="UP001058074">
    <property type="component" value="Unassembled WGS sequence"/>
</dbReference>
<keyword evidence="1" id="KW-0418">Kinase</keyword>
<comment type="caution">
    <text evidence="1">The sequence shown here is derived from an EMBL/GenBank/DDBJ whole genome shotgun (WGS) entry which is preliminary data.</text>
</comment>
<reference evidence="1" key="1">
    <citation type="journal article" date="2025" name="Int. J. Syst. Evol. Microbiol.">
        <title>Inconstantimicrobium mannanitabidum sp. nov., a novel member of the family Clostridiaceae isolated from anoxic soil under the treatment of reductive soil disinfestation.</title>
        <authorList>
            <person name="Ueki A."/>
            <person name="Tonouchi A."/>
            <person name="Honma S."/>
            <person name="Kaku N."/>
            <person name="Ueki K."/>
        </authorList>
    </citation>
    <scope>NUCLEOTIDE SEQUENCE</scope>
    <source>
        <strain evidence="1">TW13</strain>
    </source>
</reference>
<evidence type="ECO:0000313" key="1">
    <source>
        <dbReference type="EMBL" id="GKX67101.1"/>
    </source>
</evidence>
<proteinExistence type="predicted"/>
<sequence length="445" mass="51785">MSEVIFYLFYPLILMLMMLIPMLNLSLIKLSKKSLLLFSLISYLILAILFFYKLATISLFLFVFSSSIYLYINSKNILYSIITVLFSIIIVIISDTLTGLICSTLLNIQYKAVSSNIKLYSIIGVIILILSTIISKILSKLLFKLNFKYIKIHQHKQLKYLLASVIITLALLLEYLTIYKHLNIYFSNFDVFLHELLMLTFFTMILVFLYSFTKIIVNVLKQEYLNKEYSQLQNYTNMLENLYTDLRRFKHDYLNILSTLGDFIDTEDINGLKEYYNKEILPESYKIMSKDKHLALLKYIKIIPLKALVSSKLIYAQSKGIETKIELIENIEKINIKTIDICRIIGILLDNAIEASLLCEKKLVHFAIVKNNNMTIFIINNSCINNIPPIYKLYEDNYSTKGKNHGIGLKTIRNIINNDYNNILLNTKLEDGLFKQELIIKENDN</sequence>
<accession>A0ACB5RDC2</accession>
<dbReference type="EMBL" id="BROD01000001">
    <property type="protein sequence ID" value="GKX67101.1"/>
    <property type="molecule type" value="Genomic_DNA"/>
</dbReference>
<keyword evidence="2" id="KW-1185">Reference proteome</keyword>
<gene>
    <name evidence="1" type="ORF">rsdtw13_23590</name>
</gene>
<evidence type="ECO:0000313" key="2">
    <source>
        <dbReference type="Proteomes" id="UP001058074"/>
    </source>
</evidence>
<organism evidence="1 2">
    <name type="scientific">Inconstantimicrobium mannanitabidum</name>
    <dbReference type="NCBI Taxonomy" id="1604901"/>
    <lineage>
        <taxon>Bacteria</taxon>
        <taxon>Bacillati</taxon>
        <taxon>Bacillota</taxon>
        <taxon>Clostridia</taxon>
        <taxon>Eubacteriales</taxon>
        <taxon>Clostridiaceae</taxon>
        <taxon>Inconstantimicrobium</taxon>
    </lineage>
</organism>
<name>A0ACB5RDC2_9CLOT</name>
<protein>
    <submittedName>
        <fullName evidence="1">Histidine kinase</fullName>
    </submittedName>
</protein>